<evidence type="ECO:0000256" key="1">
    <source>
        <dbReference type="ARBA" id="ARBA00004328"/>
    </source>
</evidence>
<reference evidence="4" key="1">
    <citation type="submission" date="2016-10" db="EMBL/GenBank/DDBJ databases">
        <authorList>
            <person name="Varghese N."/>
            <person name="Submissions S."/>
        </authorList>
    </citation>
    <scope>NUCLEOTIDE SEQUENCE [LARGE SCALE GENOMIC DNA]</scope>
    <source>
        <strain evidence="4">CGMCC 4.3568</strain>
    </source>
</reference>
<feature type="domain" description="Phage capsid-like C-terminal" evidence="2">
    <location>
        <begin position="10"/>
        <end position="271"/>
    </location>
</feature>
<keyword evidence="4" id="KW-1185">Reference proteome</keyword>
<dbReference type="OrthoDB" id="3233650at2"/>
<dbReference type="Gene3D" id="3.30.2400.10">
    <property type="entry name" value="Major capsid protein gp5"/>
    <property type="match status" value="1"/>
</dbReference>
<evidence type="ECO:0000313" key="3">
    <source>
        <dbReference type="EMBL" id="SFB61197.1"/>
    </source>
</evidence>
<dbReference type="EMBL" id="FOKG01000027">
    <property type="protein sequence ID" value="SFB61197.1"/>
    <property type="molecule type" value="Genomic_DNA"/>
</dbReference>
<dbReference type="STRING" id="490629.SAMN05216266_12755"/>
<gene>
    <name evidence="3" type="ORF">SAMN05216266_12755</name>
</gene>
<dbReference type="NCBIfam" id="TIGR01554">
    <property type="entry name" value="major_cap_HK97"/>
    <property type="match status" value="1"/>
</dbReference>
<proteinExistence type="predicted"/>
<comment type="subcellular location">
    <subcellularLocation>
        <location evidence="1">Virion</location>
    </subcellularLocation>
</comment>
<dbReference type="Proteomes" id="UP000243799">
    <property type="component" value="Unassembled WGS sequence"/>
</dbReference>
<organism evidence="3 4">
    <name type="scientific">Amycolatopsis marina</name>
    <dbReference type="NCBI Taxonomy" id="490629"/>
    <lineage>
        <taxon>Bacteria</taxon>
        <taxon>Bacillati</taxon>
        <taxon>Actinomycetota</taxon>
        <taxon>Actinomycetes</taxon>
        <taxon>Pseudonocardiales</taxon>
        <taxon>Pseudonocardiaceae</taxon>
        <taxon>Amycolatopsis</taxon>
    </lineage>
</organism>
<dbReference type="Pfam" id="PF05065">
    <property type="entry name" value="Phage_capsid"/>
    <property type="match status" value="1"/>
</dbReference>
<dbReference type="InterPro" id="IPR054612">
    <property type="entry name" value="Phage_capsid-like_C"/>
</dbReference>
<dbReference type="Gene3D" id="3.30.2320.10">
    <property type="entry name" value="hypothetical protein PF0899 domain"/>
    <property type="match status" value="1"/>
</dbReference>
<name>A0A1I1CFH0_9PSEU</name>
<evidence type="ECO:0000313" key="4">
    <source>
        <dbReference type="Proteomes" id="UP000243799"/>
    </source>
</evidence>
<protein>
    <submittedName>
        <fullName evidence="3">Phage major capsid protein, HK97 family</fullName>
    </submittedName>
</protein>
<sequence length="275" mass="28551">MAISSTNSTGFLPPDYVASAVWALATDQSVALQVTDLYKTSAHTVHIPVINATSQANWIGELQPITESTPTWDELQITPLKLAALTRVSREVALDSSMSAVNAVMNGMAVDLGRKLDAALFANPAPVGAPAGLPSAVSTVVDSNGFANLDPFLQAQSEAAELGATLSAFITDPATALKVRSLKVGTTGSNQYLIDISAQGVTVAGVPLYVSPSVEAGTAWGIDRSRVITVASELAELDISEDSAFNLNALDIRGILRAAFAITSEASVVKIVEVV</sequence>
<dbReference type="AlphaFoldDB" id="A0A1I1CFH0"/>
<dbReference type="InterPro" id="IPR024455">
    <property type="entry name" value="Phage_capsid"/>
</dbReference>
<evidence type="ECO:0000259" key="2">
    <source>
        <dbReference type="Pfam" id="PF05065"/>
    </source>
</evidence>
<accession>A0A1I1CFH0</accession>
<dbReference type="SUPFAM" id="SSF56563">
    <property type="entry name" value="Major capsid protein gp5"/>
    <property type="match status" value="1"/>
</dbReference>
<dbReference type="RefSeq" id="WP_091678428.1">
    <property type="nucleotide sequence ID" value="NZ_FOKG01000027.1"/>
</dbReference>